<feature type="transmembrane region" description="Helical" evidence="1">
    <location>
        <begin position="644"/>
        <end position="665"/>
    </location>
</feature>
<keyword evidence="5" id="KW-1185">Reference proteome</keyword>
<accession>A0ABP1CRX7</accession>
<reference evidence="5" key="1">
    <citation type="submission" date="2024-04" db="EMBL/GenBank/DDBJ databases">
        <authorList>
            <person name="Shaw F."/>
            <person name="Minotto A."/>
        </authorList>
    </citation>
    <scope>NUCLEOTIDE SEQUENCE [LARGE SCALE GENOMIC DNA]</scope>
</reference>
<keyword evidence="1" id="KW-0812">Transmembrane</keyword>
<evidence type="ECO:0000256" key="2">
    <source>
        <dbReference type="SAM" id="SignalP"/>
    </source>
</evidence>
<dbReference type="PANTHER" id="PTHR36183:SF2">
    <property type="entry name" value="BETA-GLUCURONIDASE C-TERMINAL DOMAIN-CONTAINING PROTEIN"/>
    <property type="match status" value="1"/>
</dbReference>
<dbReference type="Gene3D" id="2.60.40.1180">
    <property type="entry name" value="Golgi alpha-mannosidase II"/>
    <property type="match status" value="1"/>
</dbReference>
<feature type="domain" description="Beta-glucuronidase C-terminal" evidence="3">
    <location>
        <begin position="467"/>
        <end position="577"/>
    </location>
</feature>
<dbReference type="Pfam" id="PF16862">
    <property type="entry name" value="Glyco_hydro_79C"/>
    <property type="match status" value="1"/>
</dbReference>
<organism evidence="4 5">
    <name type="scientific">Somion occarium</name>
    <dbReference type="NCBI Taxonomy" id="3059160"/>
    <lineage>
        <taxon>Eukaryota</taxon>
        <taxon>Fungi</taxon>
        <taxon>Dikarya</taxon>
        <taxon>Basidiomycota</taxon>
        <taxon>Agaricomycotina</taxon>
        <taxon>Agaricomycetes</taxon>
        <taxon>Polyporales</taxon>
        <taxon>Cerrenaceae</taxon>
        <taxon>Somion</taxon>
    </lineage>
</organism>
<keyword evidence="1" id="KW-0472">Membrane</keyword>
<dbReference type="InterPro" id="IPR013780">
    <property type="entry name" value="Glyco_hydro_b"/>
</dbReference>
<sequence>MAFQSLFLYFLSSLAAVRAITVYNQQPLGQTQTSSADGAAYTGYQAYNPATLNAPGLPDPLPATQFGIQLQSSAAAVTGLSIPVSGALFGFSIETSVINQFFYFAVGVNSSFIQVPFLNLVSNIVQRAGRFHIRVGGNTQETARLVDQTADGRMIEKQSIDPNNPTATPVLIYTMEMFYLLANISSLMNVKWYLGIPLNDTSDLHLEVAQYGEQFLGDNLLGLQVGNEPDLYARHQHRPENYGPADYVGEVGDVIKAMQANGNIPNTNNIIGPSVSTATWTPEMVFDAGFITQYQNNLAAISVENYPTDNCFAIYGGNGSPHNPQDEFINFLTHDGLYSGKHMIEKFLGASAVAQQSQKQMLMFETNTASCGGFPGSSNSFGSALWGVDYGLQLAYSNFSHALLHCGGQDVFYNPATPPPTGLSAFHEWTIGPLMYSILVVSEALGSTNNSRVIDLFTNDGNVFTPGYAIYENDQLARVLLINYMTDASGANDYTATISVGGGDTGTPNAVPAQVKVKYLSAPTVAEHFNITWAGQTFGGQFESDGRLKGNETIETINCDQGQNTCAIKVPAPGVALVFFSDQALQESEPSSTATFATTAVTRTLNTATIDAQVLATSNGHSGKDRALGSTSKGSTGAAPASHVIPSLTALFSLLAGVLVLFRAFTR</sequence>
<evidence type="ECO:0000313" key="4">
    <source>
        <dbReference type="EMBL" id="CAL1698446.1"/>
    </source>
</evidence>
<evidence type="ECO:0000259" key="3">
    <source>
        <dbReference type="Pfam" id="PF16862"/>
    </source>
</evidence>
<dbReference type="PANTHER" id="PTHR36183">
    <property type="entry name" value="BETA-GLUCURONIDASE"/>
    <property type="match status" value="1"/>
</dbReference>
<proteinExistence type="predicted"/>
<dbReference type="InterPro" id="IPR052974">
    <property type="entry name" value="GH79_Enzymes"/>
</dbReference>
<dbReference type="SUPFAM" id="SSF51445">
    <property type="entry name" value="(Trans)glycosidases"/>
    <property type="match status" value="1"/>
</dbReference>
<name>A0ABP1CRX7_9APHY</name>
<dbReference type="Proteomes" id="UP001497453">
    <property type="component" value="Chromosome 10"/>
</dbReference>
<keyword evidence="1" id="KW-1133">Transmembrane helix</keyword>
<keyword evidence="2" id="KW-0732">Signal</keyword>
<dbReference type="InterPro" id="IPR031728">
    <property type="entry name" value="GlcAase_C"/>
</dbReference>
<evidence type="ECO:0000256" key="1">
    <source>
        <dbReference type="SAM" id="Phobius"/>
    </source>
</evidence>
<gene>
    <name evidence="4" type="ORF">GFSPODELE1_LOCUS2158</name>
</gene>
<dbReference type="EMBL" id="OZ037953">
    <property type="protein sequence ID" value="CAL1698446.1"/>
    <property type="molecule type" value="Genomic_DNA"/>
</dbReference>
<feature type="chain" id="PRO_5046184719" description="Beta-glucuronidase C-terminal domain-containing protein" evidence="2">
    <location>
        <begin position="20"/>
        <end position="667"/>
    </location>
</feature>
<protein>
    <recommendedName>
        <fullName evidence="3">Beta-glucuronidase C-terminal domain-containing protein</fullName>
    </recommendedName>
</protein>
<feature type="signal peptide" evidence="2">
    <location>
        <begin position="1"/>
        <end position="19"/>
    </location>
</feature>
<dbReference type="Gene3D" id="3.20.20.80">
    <property type="entry name" value="Glycosidases"/>
    <property type="match status" value="1"/>
</dbReference>
<evidence type="ECO:0000313" key="5">
    <source>
        <dbReference type="Proteomes" id="UP001497453"/>
    </source>
</evidence>
<dbReference type="InterPro" id="IPR017853">
    <property type="entry name" value="GH"/>
</dbReference>